<name>A0AA39KQE7_9HYME</name>
<reference evidence="3" key="2">
    <citation type="submission" date="2023-03" db="EMBL/GenBank/DDBJ databases">
        <authorList>
            <person name="Inwood S.N."/>
            <person name="Skelly J.G."/>
            <person name="Guhlin J."/>
            <person name="Harrop T.W.R."/>
            <person name="Goldson S.G."/>
            <person name="Dearden P.K."/>
        </authorList>
    </citation>
    <scope>NUCLEOTIDE SEQUENCE</scope>
    <source>
        <strain evidence="3">Irish</strain>
        <tissue evidence="3">Whole body</tissue>
    </source>
</reference>
<feature type="region of interest" description="Disordered" evidence="1">
    <location>
        <begin position="29"/>
        <end position="49"/>
    </location>
</feature>
<keyword evidence="4" id="KW-1185">Reference proteome</keyword>
<evidence type="ECO:0000256" key="1">
    <source>
        <dbReference type="SAM" id="MobiDB-lite"/>
    </source>
</evidence>
<protein>
    <recommendedName>
        <fullName evidence="5">Secreted protein</fullName>
    </recommendedName>
</protein>
<evidence type="ECO:0000313" key="3">
    <source>
        <dbReference type="EMBL" id="KAK0169944.1"/>
    </source>
</evidence>
<reference evidence="3" key="1">
    <citation type="journal article" date="2023" name="bioRxiv">
        <title>Scaffold-level genome assemblies of two parasitoid biocontrol wasps reveal the parthenogenesis mechanism and an associated novel virus.</title>
        <authorList>
            <person name="Inwood S."/>
            <person name="Skelly J."/>
            <person name="Guhlin J."/>
            <person name="Harrop T."/>
            <person name="Goldson S."/>
            <person name="Dearden P."/>
        </authorList>
    </citation>
    <scope>NUCLEOTIDE SEQUENCE</scope>
    <source>
        <strain evidence="3">Irish</strain>
        <tissue evidence="3">Whole body</tissue>
    </source>
</reference>
<keyword evidence="2" id="KW-0732">Signal</keyword>
<dbReference type="AlphaFoldDB" id="A0AA39KQE7"/>
<sequence length="78" mass="8434">MLMGPQVKRVGFNRGLALLLALAAETLKERKKSKATSGRDGKKSRCAKQNRYKTLASSALLGSLTIHWPVQEPPSGGK</sequence>
<organism evidence="3 4">
    <name type="scientific">Microctonus aethiopoides</name>
    <dbReference type="NCBI Taxonomy" id="144406"/>
    <lineage>
        <taxon>Eukaryota</taxon>
        <taxon>Metazoa</taxon>
        <taxon>Ecdysozoa</taxon>
        <taxon>Arthropoda</taxon>
        <taxon>Hexapoda</taxon>
        <taxon>Insecta</taxon>
        <taxon>Pterygota</taxon>
        <taxon>Neoptera</taxon>
        <taxon>Endopterygota</taxon>
        <taxon>Hymenoptera</taxon>
        <taxon>Apocrita</taxon>
        <taxon>Ichneumonoidea</taxon>
        <taxon>Braconidae</taxon>
        <taxon>Euphorinae</taxon>
        <taxon>Microctonus</taxon>
    </lineage>
</organism>
<comment type="caution">
    <text evidence="3">The sequence shown here is derived from an EMBL/GenBank/DDBJ whole genome shotgun (WGS) entry which is preliminary data.</text>
</comment>
<evidence type="ECO:0000313" key="4">
    <source>
        <dbReference type="Proteomes" id="UP001168990"/>
    </source>
</evidence>
<feature type="signal peptide" evidence="2">
    <location>
        <begin position="1"/>
        <end position="23"/>
    </location>
</feature>
<dbReference type="Proteomes" id="UP001168990">
    <property type="component" value="Unassembled WGS sequence"/>
</dbReference>
<gene>
    <name evidence="3" type="ORF">PV328_010569</name>
</gene>
<proteinExistence type="predicted"/>
<feature type="chain" id="PRO_5041382756" description="Secreted protein" evidence="2">
    <location>
        <begin position="24"/>
        <end position="78"/>
    </location>
</feature>
<accession>A0AA39KQE7</accession>
<dbReference type="EMBL" id="JAQQBS010000004">
    <property type="protein sequence ID" value="KAK0169944.1"/>
    <property type="molecule type" value="Genomic_DNA"/>
</dbReference>
<evidence type="ECO:0008006" key="5">
    <source>
        <dbReference type="Google" id="ProtNLM"/>
    </source>
</evidence>
<evidence type="ECO:0000256" key="2">
    <source>
        <dbReference type="SAM" id="SignalP"/>
    </source>
</evidence>